<dbReference type="EMBL" id="CP100595">
    <property type="protein sequence ID" value="UTJ05481.1"/>
    <property type="molecule type" value="Genomic_DNA"/>
</dbReference>
<keyword evidence="5 8" id="KW-0418">Kinase</keyword>
<dbReference type="Gene3D" id="3.40.50.300">
    <property type="entry name" value="P-loop containing nucleotide triphosphate hydrolases"/>
    <property type="match status" value="1"/>
</dbReference>
<keyword evidence="6 8" id="KW-0067">ATP-binding</keyword>
<dbReference type="GO" id="GO:0004798">
    <property type="term" value="F:dTMP kinase activity"/>
    <property type="evidence" value="ECO:0007669"/>
    <property type="project" value="UniProtKB-EC"/>
</dbReference>
<evidence type="ECO:0000313" key="11">
    <source>
        <dbReference type="Proteomes" id="UP001060012"/>
    </source>
</evidence>
<dbReference type="Pfam" id="PF02223">
    <property type="entry name" value="Thymidylate_kin"/>
    <property type="match status" value="1"/>
</dbReference>
<name>A0ABY5E181_9BACT</name>
<evidence type="ECO:0000256" key="3">
    <source>
        <dbReference type="ARBA" id="ARBA00022727"/>
    </source>
</evidence>
<accession>A0ABY5E181</accession>
<keyword evidence="3 8" id="KW-0545">Nucleotide biosynthesis</keyword>
<evidence type="ECO:0000256" key="1">
    <source>
        <dbReference type="ARBA" id="ARBA00009776"/>
    </source>
</evidence>
<reference evidence="10" key="1">
    <citation type="submission" date="2022-07" db="EMBL/GenBank/DDBJ databases">
        <title>Arcobacter roscoffensis sp. nov., a marine bacterium isolated from coastal seawater collected from Roscoff, France.</title>
        <authorList>
            <person name="Pascual J."/>
            <person name="Lepeaux C."/>
            <person name="Methner A."/>
            <person name="Overmann J."/>
        </authorList>
    </citation>
    <scope>NUCLEOTIDE SEQUENCE</scope>
    <source>
        <strain evidence="10">ARW1-2F2</strain>
    </source>
</reference>
<keyword evidence="4 8" id="KW-0547">Nucleotide-binding</keyword>
<dbReference type="SUPFAM" id="SSF52540">
    <property type="entry name" value="P-loop containing nucleoside triphosphate hydrolases"/>
    <property type="match status" value="1"/>
</dbReference>
<dbReference type="RefSeq" id="WP_254575662.1">
    <property type="nucleotide sequence ID" value="NZ_CP100595.1"/>
</dbReference>
<comment type="catalytic activity">
    <reaction evidence="7 8">
        <text>dTMP + ATP = dTDP + ADP</text>
        <dbReference type="Rhea" id="RHEA:13517"/>
        <dbReference type="ChEBI" id="CHEBI:30616"/>
        <dbReference type="ChEBI" id="CHEBI:58369"/>
        <dbReference type="ChEBI" id="CHEBI:63528"/>
        <dbReference type="ChEBI" id="CHEBI:456216"/>
        <dbReference type="EC" id="2.7.4.9"/>
    </reaction>
</comment>
<dbReference type="InterPro" id="IPR039430">
    <property type="entry name" value="Thymidylate_kin-like_dom"/>
</dbReference>
<feature type="binding site" evidence="8">
    <location>
        <begin position="7"/>
        <end position="14"/>
    </location>
    <ligand>
        <name>ATP</name>
        <dbReference type="ChEBI" id="CHEBI:30616"/>
    </ligand>
</feature>
<evidence type="ECO:0000256" key="2">
    <source>
        <dbReference type="ARBA" id="ARBA00022679"/>
    </source>
</evidence>
<evidence type="ECO:0000256" key="4">
    <source>
        <dbReference type="ARBA" id="ARBA00022741"/>
    </source>
</evidence>
<evidence type="ECO:0000256" key="7">
    <source>
        <dbReference type="ARBA" id="ARBA00048743"/>
    </source>
</evidence>
<dbReference type="CDD" id="cd01672">
    <property type="entry name" value="TMPK"/>
    <property type="match status" value="1"/>
</dbReference>
<comment type="function">
    <text evidence="8">Phosphorylation of dTMP to form dTDP in both de novo and salvage pathways of dTTP synthesis.</text>
</comment>
<dbReference type="NCBIfam" id="TIGR00041">
    <property type="entry name" value="DTMP_kinase"/>
    <property type="match status" value="1"/>
</dbReference>
<dbReference type="EC" id="2.7.4.9" evidence="8"/>
<dbReference type="InterPro" id="IPR018094">
    <property type="entry name" value="Thymidylate_kinase"/>
</dbReference>
<dbReference type="Proteomes" id="UP001060012">
    <property type="component" value="Chromosome"/>
</dbReference>
<keyword evidence="11" id="KW-1185">Reference proteome</keyword>
<evidence type="ECO:0000313" key="10">
    <source>
        <dbReference type="EMBL" id="UTJ05481.1"/>
    </source>
</evidence>
<evidence type="ECO:0000256" key="6">
    <source>
        <dbReference type="ARBA" id="ARBA00022840"/>
    </source>
</evidence>
<protein>
    <recommendedName>
        <fullName evidence="8">Thymidylate kinase</fullName>
        <ecNumber evidence="8">2.7.4.9</ecNumber>
    </recommendedName>
    <alternativeName>
        <fullName evidence="8">dTMP kinase</fullName>
    </alternativeName>
</protein>
<evidence type="ECO:0000256" key="5">
    <source>
        <dbReference type="ARBA" id="ARBA00022777"/>
    </source>
</evidence>
<dbReference type="InterPro" id="IPR027417">
    <property type="entry name" value="P-loop_NTPase"/>
</dbReference>
<proteinExistence type="inferred from homology"/>
<evidence type="ECO:0000256" key="8">
    <source>
        <dbReference type="HAMAP-Rule" id="MF_00165"/>
    </source>
</evidence>
<gene>
    <name evidence="8 10" type="primary">tmk</name>
    <name evidence="10" type="ORF">NJU99_09400</name>
</gene>
<dbReference type="PANTHER" id="PTHR10344:SF4">
    <property type="entry name" value="UMP-CMP KINASE 2, MITOCHONDRIAL"/>
    <property type="match status" value="1"/>
</dbReference>
<feature type="domain" description="Thymidylate kinase-like" evidence="9">
    <location>
        <begin position="5"/>
        <end position="182"/>
    </location>
</feature>
<dbReference type="PANTHER" id="PTHR10344">
    <property type="entry name" value="THYMIDYLATE KINASE"/>
    <property type="match status" value="1"/>
</dbReference>
<keyword evidence="2 8" id="KW-0808">Transferase</keyword>
<organism evidence="10 11">
    <name type="scientific">Arcobacter roscoffensis</name>
    <dbReference type="NCBI Taxonomy" id="2961520"/>
    <lineage>
        <taxon>Bacteria</taxon>
        <taxon>Pseudomonadati</taxon>
        <taxon>Campylobacterota</taxon>
        <taxon>Epsilonproteobacteria</taxon>
        <taxon>Campylobacterales</taxon>
        <taxon>Arcobacteraceae</taxon>
        <taxon>Arcobacter</taxon>
    </lineage>
</organism>
<dbReference type="HAMAP" id="MF_00165">
    <property type="entry name" value="Thymidylate_kinase"/>
    <property type="match status" value="1"/>
</dbReference>
<comment type="similarity">
    <text evidence="1 8">Belongs to the thymidylate kinase family.</text>
</comment>
<evidence type="ECO:0000259" key="9">
    <source>
        <dbReference type="Pfam" id="PF02223"/>
    </source>
</evidence>
<sequence length="189" mass="21256">MYIVIEGIDTAGKSTQLALLQEKYKEAIFTKEPGGTPIGSKLRTMALNGEANSNIAEMFLFLADRAEHIEEVVVKNKEKVVISDRSMISGIAYASLFELDKMIELNLLATNNTLPTHAILLELSPSELKHRLSQKQNDAIELRGINYLLNIQNRMKETIKKLGINHKFIDASLSIEEIEKQIEEFLNGK</sequence>